<organism evidence="6 7">
    <name type="scientific">Heterodera trifolii</name>
    <dbReference type="NCBI Taxonomy" id="157864"/>
    <lineage>
        <taxon>Eukaryota</taxon>
        <taxon>Metazoa</taxon>
        <taxon>Ecdysozoa</taxon>
        <taxon>Nematoda</taxon>
        <taxon>Chromadorea</taxon>
        <taxon>Rhabditida</taxon>
        <taxon>Tylenchina</taxon>
        <taxon>Tylenchomorpha</taxon>
        <taxon>Tylenchoidea</taxon>
        <taxon>Heteroderidae</taxon>
        <taxon>Heteroderinae</taxon>
        <taxon>Heterodera</taxon>
    </lineage>
</organism>
<feature type="chain" id="PRO_5044770088" description="glucuronosyltransferase" evidence="5">
    <location>
        <begin position="24"/>
        <end position="258"/>
    </location>
</feature>
<dbReference type="SUPFAM" id="SSF53756">
    <property type="entry name" value="UDP-Glycosyltransferase/glycogen phosphorylase"/>
    <property type="match status" value="1"/>
</dbReference>
<evidence type="ECO:0000256" key="1">
    <source>
        <dbReference type="ARBA" id="ARBA00009995"/>
    </source>
</evidence>
<reference evidence="6 7" key="1">
    <citation type="submission" date="2024-10" db="EMBL/GenBank/DDBJ databases">
        <authorList>
            <person name="Kim D."/>
        </authorList>
    </citation>
    <scope>NUCLEOTIDE SEQUENCE [LARGE SCALE GENOMIC DNA]</scope>
    <source>
        <strain evidence="6">BH-2024</strain>
    </source>
</reference>
<proteinExistence type="inferred from homology"/>
<comment type="caution">
    <text evidence="6">The sequence shown here is derived from an EMBL/GenBank/DDBJ whole genome shotgun (WGS) entry which is preliminary data.</text>
</comment>
<gene>
    <name evidence="6" type="ORF">niasHT_034721</name>
</gene>
<accession>A0ABD2HPH7</accession>
<dbReference type="PANTHER" id="PTHR48043:SF145">
    <property type="entry name" value="FI06409P-RELATED"/>
    <property type="match status" value="1"/>
</dbReference>
<evidence type="ECO:0000256" key="4">
    <source>
        <dbReference type="ARBA" id="ARBA00022679"/>
    </source>
</evidence>
<dbReference type="EC" id="2.4.1.17" evidence="2"/>
<name>A0ABD2HPH7_9BILA</name>
<evidence type="ECO:0000313" key="7">
    <source>
        <dbReference type="Proteomes" id="UP001620626"/>
    </source>
</evidence>
<evidence type="ECO:0000256" key="2">
    <source>
        <dbReference type="ARBA" id="ARBA00012544"/>
    </source>
</evidence>
<keyword evidence="5" id="KW-0732">Signal</keyword>
<evidence type="ECO:0000313" key="6">
    <source>
        <dbReference type="EMBL" id="KAL3069539.1"/>
    </source>
</evidence>
<feature type="signal peptide" evidence="5">
    <location>
        <begin position="1"/>
        <end position="23"/>
    </location>
</feature>
<dbReference type="InterPro" id="IPR050271">
    <property type="entry name" value="UDP-glycosyltransferase"/>
</dbReference>
<keyword evidence="3" id="KW-0328">Glycosyltransferase</keyword>
<dbReference type="Proteomes" id="UP001620626">
    <property type="component" value="Unassembled WGS sequence"/>
</dbReference>
<keyword evidence="7" id="KW-1185">Reference proteome</keyword>
<dbReference type="GO" id="GO:0015020">
    <property type="term" value="F:glucuronosyltransferase activity"/>
    <property type="evidence" value="ECO:0007669"/>
    <property type="project" value="UniProtKB-EC"/>
</dbReference>
<sequence>MPSLPTKFCALILICQITFLASANPLEEASQKNLAKKRLKILVYSPTIGWSHMQFMGSIADTLVGAGHDVHLFRVLMNKRAEALPKEVFNVTNFHNFLPNFVQTGKLDINKLDELKEPFDGKTEHFDVVLAELYDPCPMALSHRIGAKTKLGTIAVPLFQTAARNFGIPTLSSYVTSLFTPMNGGHKMNFVERFVNFVNDLYDWLYLNNVMASYEEPVIAEAFGKNFPPLKQIMRNVSLLFTNSNQVGQNLMPKRIGP</sequence>
<evidence type="ECO:0000256" key="5">
    <source>
        <dbReference type="SAM" id="SignalP"/>
    </source>
</evidence>
<dbReference type="PANTHER" id="PTHR48043">
    <property type="entry name" value="EG:EG0003.4 PROTEIN-RELATED"/>
    <property type="match status" value="1"/>
</dbReference>
<dbReference type="EMBL" id="JBICBT010001395">
    <property type="protein sequence ID" value="KAL3069539.1"/>
    <property type="molecule type" value="Genomic_DNA"/>
</dbReference>
<comment type="similarity">
    <text evidence="1">Belongs to the UDP-glycosyltransferase family.</text>
</comment>
<protein>
    <recommendedName>
        <fullName evidence="2">glucuronosyltransferase</fullName>
        <ecNumber evidence="2">2.4.1.17</ecNumber>
    </recommendedName>
</protein>
<keyword evidence="4" id="KW-0808">Transferase</keyword>
<evidence type="ECO:0000256" key="3">
    <source>
        <dbReference type="ARBA" id="ARBA00022676"/>
    </source>
</evidence>
<dbReference type="AlphaFoldDB" id="A0ABD2HPH7"/>